<feature type="compositionally biased region" description="Polar residues" evidence="1">
    <location>
        <begin position="20"/>
        <end position="35"/>
    </location>
</feature>
<protein>
    <recommendedName>
        <fullName evidence="2">Knr4/Smi1-like domain-containing protein</fullName>
    </recommendedName>
</protein>
<evidence type="ECO:0000256" key="1">
    <source>
        <dbReference type="SAM" id="MobiDB-lite"/>
    </source>
</evidence>
<reference evidence="3 4" key="1">
    <citation type="submission" date="2016-06" db="EMBL/GenBank/DDBJ databases">
        <title>Comparative genomics of the ectomycorrhizal sister species Rhizopogon vinicolor and Rhizopogon vesiculosus (Basidiomycota: Boletales) reveals a divergence of the mating type B locus.</title>
        <authorList>
            <consortium name="DOE Joint Genome Institute"/>
            <person name="Mujic A.B."/>
            <person name="Kuo A."/>
            <person name="Tritt A."/>
            <person name="Lipzen A."/>
            <person name="Chen C."/>
            <person name="Johnson J."/>
            <person name="Sharma A."/>
            <person name="Barry K."/>
            <person name="Grigoriev I.V."/>
            <person name="Spatafora J.W."/>
        </authorList>
    </citation>
    <scope>NUCLEOTIDE SEQUENCE [LARGE SCALE GENOMIC DNA]</scope>
    <source>
        <strain evidence="3 4">AM-OR11-026</strain>
    </source>
</reference>
<dbReference type="Proteomes" id="UP000092154">
    <property type="component" value="Unassembled WGS sequence"/>
</dbReference>
<sequence length="652" mass="70507">MNWFASLFPTRKQSLRRGQAMSSTHEAFSLPTSSPGHGRHPDAFNPESLRTPESLSPTYTYPPQSPVSSYNNGLNSSRSRPTSLLPFHHTDAMTPPPPYPPLENTWNRLKLWLAREYPELGDTLNYGILPPDLAQIEMQFGFALPQAVRDSYLVVDGQEAESSAGCSEGLFFGLSLLPLESVLDEWRFWREVDDDPQTGNNPRLRDLMQSIPDGYVRKEYSQRGWIPLVVDKAGNYIGVDLNPDKNGSVGQVIVFGRDFDTKIVLWHGDGPGGWARWLANFVDELENGEGFELGHTGESEDSEDDLGYEAYFFDGNGRGQGDGGGEAGPGGLRLTGEYRGLSPMEAWADRSAKKWYESGLIQAAPSLVEQKGKAPERHGLGFVNLTDSEVVVPIPVFTGLQVAEQPSALTDVTRATSQPLIPAIAITKPPVPLPVGLPTINDVVSLPSPPDSQRSSNEDLEAGLGFGMREIPTEVVIGKVPLRHSPTAKKVEIPVERIISIADDVRIEKPPSPTVENIADLLADTAPAMEAFPLQPSTPTIDAVVLDVSGSSDPIVTPRLSQEEAEELTTTIRLVGGGGSSGIIDVSPADDDVPDPTDVMSVTSSGSSNSSPSKKDKKHERTKSSLSSLKKIANIGGGKRKKDSSSSIKETI</sequence>
<dbReference type="EMBL" id="KV448215">
    <property type="protein sequence ID" value="OAX40357.1"/>
    <property type="molecule type" value="Genomic_DNA"/>
</dbReference>
<dbReference type="STRING" id="1314800.A0A1B7N670"/>
<dbReference type="SMART" id="SM00860">
    <property type="entry name" value="SMI1_KNR4"/>
    <property type="match status" value="1"/>
</dbReference>
<name>A0A1B7N670_9AGAM</name>
<accession>A0A1B7N670</accession>
<dbReference type="Pfam" id="PF09346">
    <property type="entry name" value="SMI1_KNR4"/>
    <property type="match status" value="1"/>
</dbReference>
<feature type="compositionally biased region" description="Low complexity" evidence="1">
    <location>
        <begin position="596"/>
        <end position="612"/>
    </location>
</feature>
<feature type="compositionally biased region" description="Polar residues" evidence="1">
    <location>
        <begin position="51"/>
        <end position="82"/>
    </location>
</feature>
<dbReference type="PANTHER" id="PTHR47432:SF1">
    <property type="entry name" value="CELL WALL ASSEMBLY REGULATOR SMI1"/>
    <property type="match status" value="1"/>
</dbReference>
<dbReference type="PANTHER" id="PTHR47432">
    <property type="entry name" value="CELL WALL ASSEMBLY REGULATOR SMI1"/>
    <property type="match status" value="1"/>
</dbReference>
<dbReference type="InterPro" id="IPR051873">
    <property type="entry name" value="KNR4/SMI1_regulator"/>
</dbReference>
<dbReference type="AlphaFoldDB" id="A0A1B7N670"/>
<feature type="region of interest" description="Disordered" evidence="1">
    <location>
        <begin position="14"/>
        <end position="100"/>
    </location>
</feature>
<dbReference type="InterPro" id="IPR018958">
    <property type="entry name" value="Knr4/Smi1-like_dom"/>
</dbReference>
<evidence type="ECO:0000313" key="4">
    <source>
        <dbReference type="Proteomes" id="UP000092154"/>
    </source>
</evidence>
<feature type="domain" description="Knr4/Smi1-like" evidence="2">
    <location>
        <begin position="127"/>
        <end position="280"/>
    </location>
</feature>
<organism evidence="3 4">
    <name type="scientific">Rhizopogon vinicolor AM-OR11-026</name>
    <dbReference type="NCBI Taxonomy" id="1314800"/>
    <lineage>
        <taxon>Eukaryota</taxon>
        <taxon>Fungi</taxon>
        <taxon>Dikarya</taxon>
        <taxon>Basidiomycota</taxon>
        <taxon>Agaricomycotina</taxon>
        <taxon>Agaricomycetes</taxon>
        <taxon>Agaricomycetidae</taxon>
        <taxon>Boletales</taxon>
        <taxon>Suillineae</taxon>
        <taxon>Rhizopogonaceae</taxon>
        <taxon>Rhizopogon</taxon>
    </lineage>
</organism>
<dbReference type="InterPro" id="IPR037883">
    <property type="entry name" value="Knr4/Smi1-like_sf"/>
</dbReference>
<dbReference type="OrthoDB" id="2305498at2759"/>
<dbReference type="GO" id="GO:0043332">
    <property type="term" value="C:mating projection tip"/>
    <property type="evidence" value="ECO:0007669"/>
    <property type="project" value="TreeGrafter"/>
</dbReference>
<dbReference type="SUPFAM" id="SSF160631">
    <property type="entry name" value="SMI1/KNR4-like"/>
    <property type="match status" value="1"/>
</dbReference>
<feature type="region of interest" description="Disordered" evidence="1">
    <location>
        <begin position="576"/>
        <end position="652"/>
    </location>
</feature>
<dbReference type="InParanoid" id="A0A1B7N670"/>
<evidence type="ECO:0000259" key="2">
    <source>
        <dbReference type="SMART" id="SM00860"/>
    </source>
</evidence>
<evidence type="ECO:0000313" key="3">
    <source>
        <dbReference type="EMBL" id="OAX40357.1"/>
    </source>
</evidence>
<dbReference type="GO" id="GO:0070880">
    <property type="term" value="P:fungal-type cell wall beta-glucan biosynthetic process"/>
    <property type="evidence" value="ECO:0007669"/>
    <property type="project" value="TreeGrafter"/>
</dbReference>
<gene>
    <name evidence="3" type="ORF">K503DRAFT_737714</name>
</gene>
<proteinExistence type="predicted"/>
<keyword evidence="4" id="KW-1185">Reference proteome</keyword>